<proteinExistence type="predicted"/>
<dbReference type="RefSeq" id="WP_038442199.1">
    <property type="nucleotide sequence ID" value="NZ_CADFDE010000013.1"/>
</dbReference>
<dbReference type="InterPro" id="IPR027056">
    <property type="entry name" value="Gluconate_2DH_su3"/>
</dbReference>
<protein>
    <submittedName>
        <fullName evidence="1">Gluconate 2-dehydrogenase subunit 3 family protein</fullName>
    </submittedName>
</protein>
<gene>
    <name evidence="1" type="ORF">C6Q15_25670</name>
</gene>
<sequence>MKRASDDAVALPRFSGYDVLAKRDTPSWNDATRRAIDARLRVAATAPRHFDAEQYATLGALCDRIVPQREGGSGTVPTAALIDARLATDEGDGFRDARLPPLRVAWHTGLAALDTMARHAYGRPFASLAESDADALLRAVQQGQVDRKVEAAWAGMDPRMFFSKRVLMDICGAYYSHPFAWNEIGFGGPASPRGYVRMDFNRRDPWEARMDGEGDRDGH</sequence>
<evidence type="ECO:0000313" key="2">
    <source>
        <dbReference type="Proteomes" id="UP000238982"/>
    </source>
</evidence>
<comment type="caution">
    <text evidence="1">The sequence shown here is derived from an EMBL/GenBank/DDBJ whole genome shotgun (WGS) entry which is preliminary data.</text>
</comment>
<dbReference type="GeneID" id="93171759"/>
<dbReference type="Pfam" id="PF13618">
    <property type="entry name" value="Gluconate_2-dh3"/>
    <property type="match status" value="1"/>
</dbReference>
<dbReference type="EMBL" id="PVGH01000095">
    <property type="protein sequence ID" value="PRF55608.1"/>
    <property type="molecule type" value="Genomic_DNA"/>
</dbReference>
<evidence type="ECO:0000313" key="1">
    <source>
        <dbReference type="EMBL" id="PRF55608.1"/>
    </source>
</evidence>
<dbReference type="KEGG" id="bmk:DM80_5956"/>
<organism evidence="1 2">
    <name type="scientific">Burkholderia multivorans</name>
    <dbReference type="NCBI Taxonomy" id="87883"/>
    <lineage>
        <taxon>Bacteria</taxon>
        <taxon>Pseudomonadati</taxon>
        <taxon>Pseudomonadota</taxon>
        <taxon>Betaproteobacteria</taxon>
        <taxon>Burkholderiales</taxon>
        <taxon>Burkholderiaceae</taxon>
        <taxon>Burkholderia</taxon>
        <taxon>Burkholderia cepacia complex</taxon>
    </lineage>
</organism>
<dbReference type="AlphaFoldDB" id="A0A2S9LLU6"/>
<reference evidence="1 2" key="1">
    <citation type="submission" date="2018-03" db="EMBL/GenBank/DDBJ databases">
        <authorList>
            <person name="Keele B.F."/>
        </authorList>
    </citation>
    <scope>NUCLEOTIDE SEQUENCE [LARGE SCALE GENOMIC DNA]</scope>
    <source>
        <strain evidence="1 2">AU19729</strain>
    </source>
</reference>
<name>A0A2S9LLU6_9BURK</name>
<dbReference type="Proteomes" id="UP000238982">
    <property type="component" value="Unassembled WGS sequence"/>
</dbReference>
<accession>A0A2S9LLU6</accession>